<dbReference type="Proteomes" id="UP000027222">
    <property type="component" value="Unassembled WGS sequence"/>
</dbReference>
<dbReference type="PRINTS" id="PR00899">
    <property type="entry name" value="GPCRSTE3"/>
</dbReference>
<keyword evidence="6" id="KW-0297">G-protein coupled receptor</keyword>
<feature type="transmembrane region" description="Helical" evidence="11">
    <location>
        <begin position="71"/>
        <end position="89"/>
    </location>
</feature>
<evidence type="ECO:0000313" key="12">
    <source>
        <dbReference type="EMBL" id="KDR78094.1"/>
    </source>
</evidence>
<evidence type="ECO:0000256" key="4">
    <source>
        <dbReference type="ARBA" id="ARBA00022692"/>
    </source>
</evidence>
<comment type="subcellular location">
    <subcellularLocation>
        <location evidence="1">Membrane</location>
        <topology evidence="1">Multi-pass membrane protein</topology>
    </subcellularLocation>
</comment>
<dbReference type="HOGENOM" id="CLU_027592_0_2_1"/>
<reference evidence="13" key="1">
    <citation type="journal article" date="2014" name="Proc. Natl. Acad. Sci. U.S.A.">
        <title>Extensive sampling of basidiomycete genomes demonstrates inadequacy of the white-rot/brown-rot paradigm for wood decay fungi.</title>
        <authorList>
            <person name="Riley R."/>
            <person name="Salamov A.A."/>
            <person name="Brown D.W."/>
            <person name="Nagy L.G."/>
            <person name="Floudas D."/>
            <person name="Held B.W."/>
            <person name="Levasseur A."/>
            <person name="Lombard V."/>
            <person name="Morin E."/>
            <person name="Otillar R."/>
            <person name="Lindquist E.A."/>
            <person name="Sun H."/>
            <person name="LaButti K.M."/>
            <person name="Schmutz J."/>
            <person name="Jabbour D."/>
            <person name="Luo H."/>
            <person name="Baker S.E."/>
            <person name="Pisabarro A.G."/>
            <person name="Walton J.D."/>
            <person name="Blanchette R.A."/>
            <person name="Henrissat B."/>
            <person name="Martin F."/>
            <person name="Cullen D."/>
            <person name="Hibbett D.S."/>
            <person name="Grigoriev I.V."/>
        </authorList>
    </citation>
    <scope>NUCLEOTIDE SEQUENCE [LARGE SCALE GENOMIC DNA]</scope>
    <source>
        <strain evidence="13">CBS 339.88</strain>
    </source>
</reference>
<evidence type="ECO:0000256" key="2">
    <source>
        <dbReference type="ARBA" id="ARBA00011085"/>
    </source>
</evidence>
<evidence type="ECO:0000256" key="8">
    <source>
        <dbReference type="ARBA" id="ARBA00023170"/>
    </source>
</evidence>
<organism evidence="12 13">
    <name type="scientific">Galerina marginata (strain CBS 339.88)</name>
    <dbReference type="NCBI Taxonomy" id="685588"/>
    <lineage>
        <taxon>Eukaryota</taxon>
        <taxon>Fungi</taxon>
        <taxon>Dikarya</taxon>
        <taxon>Basidiomycota</taxon>
        <taxon>Agaricomycotina</taxon>
        <taxon>Agaricomycetes</taxon>
        <taxon>Agaricomycetidae</taxon>
        <taxon>Agaricales</taxon>
        <taxon>Agaricineae</taxon>
        <taxon>Strophariaceae</taxon>
        <taxon>Galerina</taxon>
    </lineage>
</organism>
<comment type="similarity">
    <text evidence="2">Belongs to the G-protein coupled receptor 4 family.</text>
</comment>
<keyword evidence="7 11" id="KW-0472">Membrane</keyword>
<evidence type="ECO:0000256" key="3">
    <source>
        <dbReference type="ARBA" id="ARBA00022507"/>
    </source>
</evidence>
<evidence type="ECO:0000256" key="5">
    <source>
        <dbReference type="ARBA" id="ARBA00022989"/>
    </source>
</evidence>
<feature type="transmembrane region" description="Helical" evidence="11">
    <location>
        <begin position="29"/>
        <end position="51"/>
    </location>
</feature>
<evidence type="ECO:0000256" key="6">
    <source>
        <dbReference type="ARBA" id="ARBA00023040"/>
    </source>
</evidence>
<feature type="compositionally biased region" description="Pro residues" evidence="10">
    <location>
        <begin position="426"/>
        <end position="439"/>
    </location>
</feature>
<dbReference type="AlphaFoldDB" id="A0A067TDX3"/>
<evidence type="ECO:0000256" key="10">
    <source>
        <dbReference type="SAM" id="MobiDB-lite"/>
    </source>
</evidence>
<feature type="compositionally biased region" description="Low complexity" evidence="10">
    <location>
        <begin position="346"/>
        <end position="363"/>
    </location>
</feature>
<keyword evidence="4 11" id="KW-0812">Transmembrane</keyword>
<dbReference type="PANTHER" id="PTHR28097">
    <property type="entry name" value="PHEROMONE A FACTOR RECEPTOR"/>
    <property type="match status" value="1"/>
</dbReference>
<keyword evidence="8" id="KW-0675">Receptor</keyword>
<feature type="transmembrane region" description="Helical" evidence="11">
    <location>
        <begin position="150"/>
        <end position="174"/>
    </location>
</feature>
<feature type="transmembrane region" description="Helical" evidence="11">
    <location>
        <begin position="110"/>
        <end position="130"/>
    </location>
</feature>
<keyword evidence="5 11" id="KW-1133">Transmembrane helix</keyword>
<dbReference type="GO" id="GO:0004933">
    <property type="term" value="F:mating-type a-factor pheromone receptor activity"/>
    <property type="evidence" value="ECO:0007669"/>
    <property type="project" value="InterPro"/>
</dbReference>
<feature type="transmembrane region" description="Helical" evidence="11">
    <location>
        <begin position="266"/>
        <end position="285"/>
    </location>
</feature>
<dbReference type="InterPro" id="IPR001546">
    <property type="entry name" value="GPCR_Pheromne_A_rcpt"/>
</dbReference>
<keyword evidence="3" id="KW-0589">Pheromone response</keyword>
<evidence type="ECO:0000256" key="7">
    <source>
        <dbReference type="ARBA" id="ARBA00023136"/>
    </source>
</evidence>
<proteinExistence type="inferred from homology"/>
<dbReference type="InterPro" id="IPR001499">
    <property type="entry name" value="GPCR_STE3"/>
</dbReference>
<dbReference type="Pfam" id="PF02076">
    <property type="entry name" value="STE3"/>
    <property type="match status" value="1"/>
</dbReference>
<dbReference type="PANTHER" id="PTHR28097:SF1">
    <property type="entry name" value="PHEROMONE A FACTOR RECEPTOR"/>
    <property type="match status" value="1"/>
</dbReference>
<evidence type="ECO:0000256" key="11">
    <source>
        <dbReference type="SAM" id="Phobius"/>
    </source>
</evidence>
<feature type="compositionally biased region" description="Low complexity" evidence="10">
    <location>
        <begin position="440"/>
        <end position="462"/>
    </location>
</feature>
<evidence type="ECO:0000313" key="13">
    <source>
        <dbReference type="Proteomes" id="UP000027222"/>
    </source>
</evidence>
<feature type="region of interest" description="Disordered" evidence="10">
    <location>
        <begin position="421"/>
        <end position="473"/>
    </location>
</feature>
<feature type="transmembrane region" description="Helical" evidence="11">
    <location>
        <begin position="6"/>
        <end position="22"/>
    </location>
</feature>
<keyword evidence="9" id="KW-0807">Transducer</keyword>
<gene>
    <name evidence="12" type="ORF">GALMADRAFT_118997</name>
</gene>
<feature type="region of interest" description="Disordered" evidence="10">
    <location>
        <begin position="346"/>
        <end position="383"/>
    </location>
</feature>
<protein>
    <submittedName>
        <fullName evidence="12">Uncharacterized protein</fullName>
    </submittedName>
</protein>
<dbReference type="GO" id="GO:0005886">
    <property type="term" value="C:plasma membrane"/>
    <property type="evidence" value="ECO:0007669"/>
    <property type="project" value="TreeGrafter"/>
</dbReference>
<name>A0A067TDX3_GALM3</name>
<dbReference type="PRINTS" id="PR00900">
    <property type="entry name" value="PHEROMONEAR"/>
</dbReference>
<accession>A0A067TDX3</accession>
<dbReference type="EMBL" id="KL142375">
    <property type="protein sequence ID" value="KDR78094.1"/>
    <property type="molecule type" value="Genomic_DNA"/>
</dbReference>
<evidence type="ECO:0000256" key="9">
    <source>
        <dbReference type="ARBA" id="ARBA00023224"/>
    </source>
</evidence>
<dbReference type="OrthoDB" id="2874149at2759"/>
<keyword evidence="13" id="KW-1185">Reference proteome</keyword>
<dbReference type="CDD" id="cd14966">
    <property type="entry name" value="7tmD_STE3"/>
    <property type="match status" value="1"/>
</dbReference>
<dbReference type="GO" id="GO:0000750">
    <property type="term" value="P:pheromone-dependent signal transduction involved in conjugation with cellular fusion"/>
    <property type="evidence" value="ECO:0007669"/>
    <property type="project" value="TreeGrafter"/>
</dbReference>
<feature type="transmembrane region" description="Helical" evidence="11">
    <location>
        <begin position="210"/>
        <end position="233"/>
    </location>
</feature>
<dbReference type="STRING" id="685588.A0A067TDX3"/>
<sequence length="473" mass="52652">MHPEFGPIAIIAATSLLLPLPWHWRAGNVATLSIIGWLFLSNVIFAVDALIWSDNINIVIPVWCDITTKLIIGANFALPAACLCVCIHLEQVASVRLARTSISDKRRRQLFEAGMCIGLPIIFMALHYVVQGHRFDIIEGYGCRPTTYFSIPAIFIVWIPPILLSIAAIVYAGLALRHFMARRLTFAAHLDASSSALTTSRYLRLMTMAALQMVWSITVTSYALWFTVIAVPIRPWTTWSDVHSDWLRVDLYPDAFTPDQVKRSFYVLWWLVPISTFLFIAFFAFGKDAIDEYKKCFLWIRVKALGQQAETKSSKELLGNIPMSPRSKSSHGIHISKTIITSNTSDSTLPPYSSSGSSFTTIKKSPDLTDYDDSETHSEPTHYGASLYGEAKAVGSYSDLSLRTPSTAGPFTPGFFQLPDAVPEMPLRPPSPLTPPPQNPRLRAFILTSSSSPPLRPLTYPSFDMTPRGVQHP</sequence>
<evidence type="ECO:0000256" key="1">
    <source>
        <dbReference type="ARBA" id="ARBA00004141"/>
    </source>
</evidence>